<proteinExistence type="predicted"/>
<evidence type="ECO:0000313" key="2">
    <source>
        <dbReference type="EMBL" id="KIJ99126.1"/>
    </source>
</evidence>
<reference evidence="2 3" key="1">
    <citation type="submission" date="2014-04" db="EMBL/GenBank/DDBJ databases">
        <authorList>
            <consortium name="DOE Joint Genome Institute"/>
            <person name="Kuo A."/>
            <person name="Kohler A."/>
            <person name="Nagy L.G."/>
            <person name="Floudas D."/>
            <person name="Copeland A."/>
            <person name="Barry K.W."/>
            <person name="Cichocki N."/>
            <person name="Veneault-Fourrey C."/>
            <person name="LaButti K."/>
            <person name="Lindquist E.A."/>
            <person name="Lipzen A."/>
            <person name="Lundell T."/>
            <person name="Morin E."/>
            <person name="Murat C."/>
            <person name="Sun H."/>
            <person name="Tunlid A."/>
            <person name="Henrissat B."/>
            <person name="Grigoriev I.V."/>
            <person name="Hibbett D.S."/>
            <person name="Martin F."/>
            <person name="Nordberg H.P."/>
            <person name="Cantor M.N."/>
            <person name="Hua S.X."/>
        </authorList>
    </citation>
    <scope>NUCLEOTIDE SEQUENCE [LARGE SCALE GENOMIC DNA]</scope>
    <source>
        <strain evidence="2 3">LaAM-08-1</strain>
    </source>
</reference>
<sequence>MPLANYDQAPPGFAPHLLFNQAMPVPLQCLNLLQSSTTHGQHQALAANYNHPSSAAANYNQLPPANYIQVAPAPSSFYNQAPPPSVPPSTYAQASSSAPPSTSHSTTPSSNACPPNPLAEEATQSSLLVCAPTASSPQLWGCPLPDPFYG</sequence>
<gene>
    <name evidence="2" type="ORF">K443DRAFT_8634</name>
</gene>
<dbReference type="HOGENOM" id="CLU_1740819_0_0_1"/>
<evidence type="ECO:0000313" key="3">
    <source>
        <dbReference type="Proteomes" id="UP000054477"/>
    </source>
</evidence>
<reference evidence="3" key="2">
    <citation type="submission" date="2015-01" db="EMBL/GenBank/DDBJ databases">
        <title>Evolutionary Origins and Diversification of the Mycorrhizal Mutualists.</title>
        <authorList>
            <consortium name="DOE Joint Genome Institute"/>
            <consortium name="Mycorrhizal Genomics Consortium"/>
            <person name="Kohler A."/>
            <person name="Kuo A."/>
            <person name="Nagy L.G."/>
            <person name="Floudas D."/>
            <person name="Copeland A."/>
            <person name="Barry K.W."/>
            <person name="Cichocki N."/>
            <person name="Veneault-Fourrey C."/>
            <person name="LaButti K."/>
            <person name="Lindquist E.A."/>
            <person name="Lipzen A."/>
            <person name="Lundell T."/>
            <person name="Morin E."/>
            <person name="Murat C."/>
            <person name="Riley R."/>
            <person name="Ohm R."/>
            <person name="Sun H."/>
            <person name="Tunlid A."/>
            <person name="Henrissat B."/>
            <person name="Grigoriev I.V."/>
            <person name="Hibbett D.S."/>
            <person name="Martin F."/>
        </authorList>
    </citation>
    <scope>NUCLEOTIDE SEQUENCE [LARGE SCALE GENOMIC DNA]</scope>
    <source>
        <strain evidence="3">LaAM-08-1</strain>
    </source>
</reference>
<feature type="region of interest" description="Disordered" evidence="1">
    <location>
        <begin position="78"/>
        <end position="120"/>
    </location>
</feature>
<protein>
    <submittedName>
        <fullName evidence="2">Uncharacterized protein</fullName>
    </submittedName>
</protein>
<accession>A0A0C9XNK6</accession>
<dbReference type="AlphaFoldDB" id="A0A0C9XNK6"/>
<feature type="compositionally biased region" description="Low complexity" evidence="1">
    <location>
        <begin position="88"/>
        <end position="112"/>
    </location>
</feature>
<dbReference type="Proteomes" id="UP000054477">
    <property type="component" value="Unassembled WGS sequence"/>
</dbReference>
<name>A0A0C9XNK6_9AGAR</name>
<keyword evidence="3" id="KW-1185">Reference proteome</keyword>
<dbReference type="EMBL" id="KN838653">
    <property type="protein sequence ID" value="KIJ99126.1"/>
    <property type="molecule type" value="Genomic_DNA"/>
</dbReference>
<organism evidence="2 3">
    <name type="scientific">Laccaria amethystina LaAM-08-1</name>
    <dbReference type="NCBI Taxonomy" id="1095629"/>
    <lineage>
        <taxon>Eukaryota</taxon>
        <taxon>Fungi</taxon>
        <taxon>Dikarya</taxon>
        <taxon>Basidiomycota</taxon>
        <taxon>Agaricomycotina</taxon>
        <taxon>Agaricomycetes</taxon>
        <taxon>Agaricomycetidae</taxon>
        <taxon>Agaricales</taxon>
        <taxon>Agaricineae</taxon>
        <taxon>Hydnangiaceae</taxon>
        <taxon>Laccaria</taxon>
    </lineage>
</organism>
<evidence type="ECO:0000256" key="1">
    <source>
        <dbReference type="SAM" id="MobiDB-lite"/>
    </source>
</evidence>